<dbReference type="GO" id="GO:0015079">
    <property type="term" value="F:potassium ion transmembrane transporter activity"/>
    <property type="evidence" value="ECO:0000318"/>
    <property type="project" value="GO_Central"/>
</dbReference>
<feature type="region of interest" description="Disordered" evidence="11">
    <location>
        <begin position="652"/>
        <end position="671"/>
    </location>
</feature>
<evidence type="ECO:0000256" key="10">
    <source>
        <dbReference type="RuleBase" id="RU321113"/>
    </source>
</evidence>
<evidence type="ECO:0000256" key="5">
    <source>
        <dbReference type="ARBA" id="ARBA00022692"/>
    </source>
</evidence>
<evidence type="ECO:0000256" key="7">
    <source>
        <dbReference type="ARBA" id="ARBA00022989"/>
    </source>
</evidence>
<dbReference type="InterPro" id="IPR003855">
    <property type="entry name" value="K+_transporter"/>
</dbReference>
<gene>
    <name evidence="14" type="ORF">ZOSMA_56G01560</name>
</gene>
<feature type="transmembrane region" description="Helical" evidence="10">
    <location>
        <begin position="442"/>
        <end position="462"/>
    </location>
</feature>
<evidence type="ECO:0000259" key="12">
    <source>
        <dbReference type="Pfam" id="PF02705"/>
    </source>
</evidence>
<evidence type="ECO:0000313" key="15">
    <source>
        <dbReference type="Proteomes" id="UP000036987"/>
    </source>
</evidence>
<feature type="transmembrane region" description="Helical" evidence="10">
    <location>
        <begin position="216"/>
        <end position="234"/>
    </location>
</feature>
<feature type="transmembrane region" description="Helical" evidence="10">
    <location>
        <begin position="175"/>
        <end position="196"/>
    </location>
</feature>
<keyword evidence="4 10" id="KW-0633">Potassium transport</keyword>
<feature type="transmembrane region" description="Helical" evidence="10">
    <location>
        <begin position="320"/>
        <end position="341"/>
    </location>
</feature>
<dbReference type="AlphaFoldDB" id="A0A0K9NXZ6"/>
<evidence type="ECO:0000313" key="14">
    <source>
        <dbReference type="EMBL" id="KMZ60922.1"/>
    </source>
</evidence>
<dbReference type="NCBIfam" id="TIGR00794">
    <property type="entry name" value="kup"/>
    <property type="match status" value="1"/>
</dbReference>
<feature type="transmembrane region" description="Helical" evidence="10">
    <location>
        <begin position="575"/>
        <end position="593"/>
    </location>
</feature>
<comment type="function">
    <text evidence="10">Potassium transporter.</text>
</comment>
<evidence type="ECO:0000256" key="9">
    <source>
        <dbReference type="ARBA" id="ARBA00023136"/>
    </source>
</evidence>
<reference evidence="15" key="1">
    <citation type="journal article" date="2016" name="Nature">
        <title>The genome of the seagrass Zostera marina reveals angiosperm adaptation to the sea.</title>
        <authorList>
            <person name="Olsen J.L."/>
            <person name="Rouze P."/>
            <person name="Verhelst B."/>
            <person name="Lin Y.-C."/>
            <person name="Bayer T."/>
            <person name="Collen J."/>
            <person name="Dattolo E."/>
            <person name="De Paoli E."/>
            <person name="Dittami S."/>
            <person name="Maumus F."/>
            <person name="Michel G."/>
            <person name="Kersting A."/>
            <person name="Lauritano C."/>
            <person name="Lohaus R."/>
            <person name="Toepel M."/>
            <person name="Tonon T."/>
            <person name="Vanneste K."/>
            <person name="Amirebrahimi M."/>
            <person name="Brakel J."/>
            <person name="Bostroem C."/>
            <person name="Chovatia M."/>
            <person name="Grimwood J."/>
            <person name="Jenkins J.W."/>
            <person name="Jueterbock A."/>
            <person name="Mraz A."/>
            <person name="Stam W.T."/>
            <person name="Tice H."/>
            <person name="Bornberg-Bauer E."/>
            <person name="Green P.J."/>
            <person name="Pearson G.A."/>
            <person name="Procaccini G."/>
            <person name="Duarte C.M."/>
            <person name="Schmutz J."/>
            <person name="Reusch T.B.H."/>
            <person name="Van de Peer Y."/>
        </authorList>
    </citation>
    <scope>NUCLEOTIDE SEQUENCE [LARGE SCALE GENOMIC DNA]</scope>
    <source>
        <strain evidence="15">cv. Finnish</strain>
    </source>
</reference>
<dbReference type="InterPro" id="IPR053952">
    <property type="entry name" value="K_trans_C"/>
</dbReference>
<dbReference type="Proteomes" id="UP000036987">
    <property type="component" value="Unassembled WGS sequence"/>
</dbReference>
<evidence type="ECO:0000256" key="1">
    <source>
        <dbReference type="ARBA" id="ARBA00004141"/>
    </source>
</evidence>
<feature type="domain" description="K+ potassium transporter integral membrane" evidence="12">
    <location>
        <begin position="50"/>
        <end position="535"/>
    </location>
</feature>
<evidence type="ECO:0000256" key="6">
    <source>
        <dbReference type="ARBA" id="ARBA00022958"/>
    </source>
</evidence>
<dbReference type="GO" id="GO:0006813">
    <property type="term" value="P:potassium ion transport"/>
    <property type="evidence" value="ECO:0000318"/>
    <property type="project" value="GO_Central"/>
</dbReference>
<comment type="subcellular location">
    <subcellularLocation>
        <location evidence="1 10">Membrane</location>
        <topology evidence="1 10">Multi-pass membrane protein</topology>
    </subcellularLocation>
</comment>
<comment type="caution">
    <text evidence="14">The sequence shown here is derived from an EMBL/GenBank/DDBJ whole genome shotgun (WGS) entry which is preliminary data.</text>
</comment>
<comment type="similarity">
    <text evidence="2 10">Belongs to the HAK/KUP transporter (TC 2.A.72.3) family.</text>
</comment>
<evidence type="ECO:0000259" key="13">
    <source>
        <dbReference type="Pfam" id="PF22776"/>
    </source>
</evidence>
<dbReference type="PANTHER" id="PTHR30540">
    <property type="entry name" value="OSMOTIC STRESS POTASSIUM TRANSPORTER"/>
    <property type="match status" value="1"/>
</dbReference>
<dbReference type="Pfam" id="PF22776">
    <property type="entry name" value="K_trans_C"/>
    <property type="match status" value="1"/>
</dbReference>
<protein>
    <recommendedName>
        <fullName evidence="10">Potassium transporter</fullName>
    </recommendedName>
</protein>
<dbReference type="GO" id="GO:0016020">
    <property type="term" value="C:membrane"/>
    <property type="evidence" value="ECO:0000318"/>
    <property type="project" value="GO_Central"/>
</dbReference>
<feature type="transmembrane region" description="Helical" evidence="10">
    <location>
        <begin position="408"/>
        <end position="430"/>
    </location>
</feature>
<comment type="caution">
    <text evidence="10">Lacks conserved residue(s) required for the propagation of feature annotation.</text>
</comment>
<feature type="transmembrane region" description="Helical" evidence="10">
    <location>
        <begin position="241"/>
        <end position="263"/>
    </location>
</feature>
<keyword evidence="7 10" id="KW-1133">Transmembrane helix</keyword>
<keyword evidence="9 10" id="KW-0472">Membrane</keyword>
<feature type="transmembrane region" description="Helical" evidence="10">
    <location>
        <begin position="46"/>
        <end position="70"/>
    </location>
</feature>
<keyword evidence="15" id="KW-1185">Reference proteome</keyword>
<accession>A0A0K9NXZ6</accession>
<dbReference type="STRING" id="29655.A0A0K9NXZ6"/>
<keyword evidence="6 10" id="KW-0630">Potassium</keyword>
<feature type="transmembrane region" description="Helical" evidence="10">
    <location>
        <begin position="532"/>
        <end position="555"/>
    </location>
</feature>
<dbReference type="InterPro" id="IPR053951">
    <property type="entry name" value="K_trans_N"/>
</dbReference>
<evidence type="ECO:0000256" key="4">
    <source>
        <dbReference type="ARBA" id="ARBA00022538"/>
    </source>
</evidence>
<keyword evidence="3" id="KW-0813">Transport</keyword>
<evidence type="ECO:0000256" key="3">
    <source>
        <dbReference type="ARBA" id="ARBA00022448"/>
    </source>
</evidence>
<proteinExistence type="inferred from homology"/>
<keyword evidence="8 10" id="KW-0406">Ion transport</keyword>
<evidence type="ECO:0000256" key="11">
    <source>
        <dbReference type="SAM" id="MobiDB-lite"/>
    </source>
</evidence>
<dbReference type="OMA" id="NIWKHDP"/>
<keyword evidence="5 10" id="KW-0812">Transmembrane</keyword>
<feature type="transmembrane region" description="Helical" evidence="10">
    <location>
        <begin position="469"/>
        <end position="492"/>
    </location>
</feature>
<dbReference type="PANTHER" id="PTHR30540:SF95">
    <property type="entry name" value="POTASSIUM TRANSPORTER 10"/>
    <property type="match status" value="1"/>
</dbReference>
<evidence type="ECO:0000256" key="8">
    <source>
        <dbReference type="ARBA" id="ARBA00023065"/>
    </source>
</evidence>
<feature type="transmembrane region" description="Helical" evidence="10">
    <location>
        <begin position="361"/>
        <end position="387"/>
    </location>
</feature>
<feature type="transmembrane region" description="Helical" evidence="10">
    <location>
        <begin position="90"/>
        <end position="108"/>
    </location>
</feature>
<evidence type="ECO:0000256" key="2">
    <source>
        <dbReference type="ARBA" id="ARBA00008440"/>
    </source>
</evidence>
<sequence length="773" mass="86485">MTSTSVEEETSKGSMWELDKRLDQPMGEEAGKLRNMYREKKSSMIVLMRLAFQSLGVVFGDLGTSPLYVFYNTFPYGVDDREELIEALSLIIYSLTLVVLIKYVFVVLRANDNGQGGTFALYSLLCRHAKINIIPNQHRTDEELTTYSRQTYHESSFAAKTKRWLESDLYKKNTILILVLIGTCMVIGDGILTPAISVLSAAGGIRVDHPGMSTDVVMLVAVAILVGLFSMQHYGTDKVGWIFAPVVLLWFILIGAIGAVNIWKYDRAALRAFSPVYIIRYFRRRRHHRSASLGGIMLSITGTEALFADLAHFPVLAIQIAFTLIVFPALLLAYTGQAAYIMKNKGHVVDAFYRSIPHAMYWPMFVVATLAAAIASQATISASYSIIKQALALGCFPRVKVVHTSKKFLGQIYIPDINWILMILCVAVTAGFKNQSQIGNAYGTAVVVVMLVTTFLMVPIMLLVWRSHWILIVSFTGLSLIVECAYLSAVLFKVDQGGWVPLAIAAAFLLIMYVWHYVTLKRYEFEMHSKVSMAWIAGLGPSLGLVRVPGIGLVYTQLPSGVPHIFSHLITNLPAIHSVVVLVCVKYLPVYTVPVEERFLVKRIGPKEFHMFRCVVRYGYKDVHKKDDNFEKMLYDSLVIFIRLESMMEGGDYSDSEDEGAGERRNTVTSSSSDYIVPVEENLQMPATTASSSRHTFGKTNVDELEFLNQCRDSGVVHILGNTIVRARRDSGIVKKLAVNYVYAFLRRICRENSVVLNLPHESLLNVGQVFYV</sequence>
<feature type="domain" description="K+ potassium transporter C-terminal" evidence="13">
    <location>
        <begin position="549"/>
        <end position="770"/>
    </location>
</feature>
<name>A0A0K9NXZ6_ZOSMR</name>
<dbReference type="Pfam" id="PF02705">
    <property type="entry name" value="K_trans"/>
    <property type="match status" value="1"/>
</dbReference>
<dbReference type="EMBL" id="LFYR01001565">
    <property type="protein sequence ID" value="KMZ60922.1"/>
    <property type="molecule type" value="Genomic_DNA"/>
</dbReference>
<organism evidence="14 15">
    <name type="scientific">Zostera marina</name>
    <name type="common">Eelgrass</name>
    <dbReference type="NCBI Taxonomy" id="29655"/>
    <lineage>
        <taxon>Eukaryota</taxon>
        <taxon>Viridiplantae</taxon>
        <taxon>Streptophyta</taxon>
        <taxon>Embryophyta</taxon>
        <taxon>Tracheophyta</taxon>
        <taxon>Spermatophyta</taxon>
        <taxon>Magnoliopsida</taxon>
        <taxon>Liliopsida</taxon>
        <taxon>Zosteraceae</taxon>
        <taxon>Zostera</taxon>
    </lineage>
</organism>
<dbReference type="OrthoDB" id="504708at2759"/>
<feature type="transmembrane region" description="Helical" evidence="10">
    <location>
        <begin position="498"/>
        <end position="520"/>
    </location>
</feature>